<keyword evidence="4 5" id="KW-0808">Transferase</keyword>
<evidence type="ECO:0000256" key="4">
    <source>
        <dbReference type="ARBA" id="ARBA00022679"/>
    </source>
</evidence>
<dbReference type="Pfam" id="PF13641">
    <property type="entry name" value="Glyco_tranf_2_3"/>
    <property type="match status" value="1"/>
</dbReference>
<dbReference type="AlphaFoldDB" id="A0A7T0LLH2"/>
<dbReference type="PANTHER" id="PTHR43179">
    <property type="entry name" value="RHAMNOSYLTRANSFERASE WBBL"/>
    <property type="match status" value="1"/>
</dbReference>
<evidence type="ECO:0000256" key="3">
    <source>
        <dbReference type="ARBA" id="ARBA00022676"/>
    </source>
</evidence>
<dbReference type="Proteomes" id="UP000594637">
    <property type="component" value="Chromosome"/>
</dbReference>
<dbReference type="GO" id="GO:0016757">
    <property type="term" value="F:glycosyltransferase activity"/>
    <property type="evidence" value="ECO:0007669"/>
    <property type="project" value="UniProtKB-KW"/>
</dbReference>
<comment type="similarity">
    <text evidence="2">Belongs to the glycosyltransferase 2 family.</text>
</comment>
<organism evidence="5 6">
    <name type="scientific">Actinomyces respiraculi</name>
    <dbReference type="NCBI Taxonomy" id="2744574"/>
    <lineage>
        <taxon>Bacteria</taxon>
        <taxon>Bacillati</taxon>
        <taxon>Actinomycetota</taxon>
        <taxon>Actinomycetes</taxon>
        <taxon>Actinomycetales</taxon>
        <taxon>Actinomycetaceae</taxon>
        <taxon>Actinomyces</taxon>
    </lineage>
</organism>
<dbReference type="RefSeq" id="WP_166856240.1">
    <property type="nucleotide sequence ID" value="NZ_CP063989.1"/>
</dbReference>
<protein>
    <submittedName>
        <fullName evidence="5">Glycosyltransferase</fullName>
    </submittedName>
</protein>
<sequence length="325" mass="34247">MTRPTARVVLVNWRRADLTLRAAGSILPQLRGGDRLVVVDNASGDGSAETLRQAGLDVVETAENLGFGAGANAGAAGLSEDVLVLLNNDAVAEDGFLDALVGPLDGSRPRLGATTALMLLAGRWRRAHDGEDALVDARGLRWTRAGEPAAAAGEGVVLVNSTGNIVDGSGNGQDRDWLTPLDGLDAPEEVFGVCGGACAVRTDVWRQVGGLREDLFMYYEDTDLSWCLREAGFDVAFVRGAVVHHEHAASSGAGSDMFVRVNTRNRLLVAVEHAPARVALAALARTTGRMLTAGLRGPVATGGAQALRALPSALHRRALRRRRPR</sequence>
<accession>A0A7T0LLH2</accession>
<evidence type="ECO:0000313" key="5">
    <source>
        <dbReference type="EMBL" id="QPL05822.1"/>
    </source>
</evidence>
<reference evidence="5 6" key="1">
    <citation type="submission" date="2020-11" db="EMBL/GenBank/DDBJ databases">
        <title>Actinomyces sp. ZJ750.</title>
        <authorList>
            <person name="Zhou J."/>
        </authorList>
    </citation>
    <scope>NUCLEOTIDE SEQUENCE [LARGE SCALE GENOMIC DNA]</scope>
    <source>
        <strain evidence="5 6">ZJ750</strain>
    </source>
</reference>
<name>A0A7T0LLH2_9ACTO</name>
<keyword evidence="3" id="KW-0328">Glycosyltransferase</keyword>
<dbReference type="Gene3D" id="3.90.550.10">
    <property type="entry name" value="Spore Coat Polysaccharide Biosynthesis Protein SpsA, Chain A"/>
    <property type="match status" value="1"/>
</dbReference>
<dbReference type="PANTHER" id="PTHR43179:SF12">
    <property type="entry name" value="GALACTOFURANOSYLTRANSFERASE GLFT2"/>
    <property type="match status" value="1"/>
</dbReference>
<comment type="pathway">
    <text evidence="1">Cell wall biogenesis; cell wall polysaccharide biosynthesis.</text>
</comment>
<gene>
    <name evidence="5" type="ORF">ID810_02295</name>
</gene>
<proteinExistence type="inferred from homology"/>
<dbReference type="KEGG" id="arep:ID810_02295"/>
<evidence type="ECO:0000256" key="1">
    <source>
        <dbReference type="ARBA" id="ARBA00004776"/>
    </source>
</evidence>
<dbReference type="InterPro" id="IPR029044">
    <property type="entry name" value="Nucleotide-diphossugar_trans"/>
</dbReference>
<dbReference type="SUPFAM" id="SSF53448">
    <property type="entry name" value="Nucleotide-diphospho-sugar transferases"/>
    <property type="match status" value="1"/>
</dbReference>
<keyword evidence="6" id="KW-1185">Reference proteome</keyword>
<evidence type="ECO:0000313" key="6">
    <source>
        <dbReference type="Proteomes" id="UP000594637"/>
    </source>
</evidence>
<dbReference type="EMBL" id="CP063989">
    <property type="protein sequence ID" value="QPL05822.1"/>
    <property type="molecule type" value="Genomic_DNA"/>
</dbReference>
<evidence type="ECO:0000256" key="2">
    <source>
        <dbReference type="ARBA" id="ARBA00006739"/>
    </source>
</evidence>